<name>A0A0A9DFH0_ARUDO</name>
<dbReference type="EMBL" id="GBRH01211339">
    <property type="protein sequence ID" value="JAD86556.1"/>
    <property type="molecule type" value="Transcribed_RNA"/>
</dbReference>
<reference evidence="1" key="2">
    <citation type="journal article" date="2015" name="Data Brief">
        <title>Shoot transcriptome of the giant reed, Arundo donax.</title>
        <authorList>
            <person name="Barrero R.A."/>
            <person name="Guerrero F.D."/>
            <person name="Moolhuijzen P."/>
            <person name="Goolsby J.A."/>
            <person name="Tidwell J."/>
            <person name="Bellgard S.E."/>
            <person name="Bellgard M.I."/>
        </authorList>
    </citation>
    <scope>NUCLEOTIDE SEQUENCE</scope>
    <source>
        <tissue evidence="1">Shoot tissue taken approximately 20 cm above the soil surface</tissue>
    </source>
</reference>
<evidence type="ECO:0000313" key="1">
    <source>
        <dbReference type="EMBL" id="JAD86556.1"/>
    </source>
</evidence>
<proteinExistence type="predicted"/>
<accession>A0A0A9DFH0</accession>
<reference evidence="1" key="1">
    <citation type="submission" date="2014-09" db="EMBL/GenBank/DDBJ databases">
        <authorList>
            <person name="Magalhaes I.L.F."/>
            <person name="Oliveira U."/>
            <person name="Santos F.R."/>
            <person name="Vidigal T.H.D.A."/>
            <person name="Brescovit A.D."/>
            <person name="Santos A.J."/>
        </authorList>
    </citation>
    <scope>NUCLEOTIDE SEQUENCE</scope>
    <source>
        <tissue evidence="1">Shoot tissue taken approximately 20 cm above the soil surface</tissue>
    </source>
</reference>
<protein>
    <submittedName>
        <fullName evidence="1">Uncharacterized protein</fullName>
    </submittedName>
</protein>
<dbReference type="AlphaFoldDB" id="A0A0A9DFH0"/>
<organism evidence="1">
    <name type="scientific">Arundo donax</name>
    <name type="common">Giant reed</name>
    <name type="synonym">Donax arundinaceus</name>
    <dbReference type="NCBI Taxonomy" id="35708"/>
    <lineage>
        <taxon>Eukaryota</taxon>
        <taxon>Viridiplantae</taxon>
        <taxon>Streptophyta</taxon>
        <taxon>Embryophyta</taxon>
        <taxon>Tracheophyta</taxon>
        <taxon>Spermatophyta</taxon>
        <taxon>Magnoliopsida</taxon>
        <taxon>Liliopsida</taxon>
        <taxon>Poales</taxon>
        <taxon>Poaceae</taxon>
        <taxon>PACMAD clade</taxon>
        <taxon>Arundinoideae</taxon>
        <taxon>Arundineae</taxon>
        <taxon>Arundo</taxon>
    </lineage>
</organism>
<sequence>MFHLSLALQHLPIIPASSPKNCFSYTIVWSTEIRPCKFRSLQSQIQDA</sequence>